<comment type="subcellular location">
    <subcellularLocation>
        <location evidence="2">Cell outer membrane</location>
    </subcellularLocation>
    <subcellularLocation>
        <location evidence="1">Cell surface</location>
    </subcellularLocation>
</comment>
<keyword evidence="6" id="KW-0812">Transmembrane</keyword>
<protein>
    <submittedName>
        <fullName evidence="14">Autotransporter adhesin</fullName>
    </submittedName>
</protein>
<feature type="domain" description="Trimeric autotransporter adhesin YadA-like C-terminal membrane anchor" evidence="12">
    <location>
        <begin position="643"/>
        <end position="703"/>
    </location>
</feature>
<dbReference type="Gene3D" id="2.20.70.140">
    <property type="match status" value="1"/>
</dbReference>
<evidence type="ECO:0000313" key="14">
    <source>
        <dbReference type="EMBL" id="SUB23111.1"/>
    </source>
</evidence>
<evidence type="ECO:0000256" key="4">
    <source>
        <dbReference type="ARBA" id="ARBA00022448"/>
    </source>
</evidence>
<organism evidence="14 15">
    <name type="scientific">Avibacterium avium</name>
    <name type="common">Pasteurella avium</name>
    <dbReference type="NCBI Taxonomy" id="751"/>
    <lineage>
        <taxon>Bacteria</taxon>
        <taxon>Pseudomonadati</taxon>
        <taxon>Pseudomonadota</taxon>
        <taxon>Gammaproteobacteria</taxon>
        <taxon>Pasteurellales</taxon>
        <taxon>Pasteurellaceae</taxon>
        <taxon>Avibacterium</taxon>
    </lineage>
</organism>
<evidence type="ECO:0000259" key="13">
    <source>
        <dbReference type="Pfam" id="PF05662"/>
    </source>
</evidence>
<dbReference type="GO" id="GO:0015031">
    <property type="term" value="P:protein transport"/>
    <property type="evidence" value="ECO:0007669"/>
    <property type="project" value="UniProtKB-KW"/>
</dbReference>
<dbReference type="InterPro" id="IPR011049">
    <property type="entry name" value="Serralysin-like_metalloprot_C"/>
</dbReference>
<dbReference type="SUPFAM" id="SSF101967">
    <property type="entry name" value="Adhesin YadA, collagen-binding domain"/>
    <property type="match status" value="1"/>
</dbReference>
<evidence type="ECO:0000256" key="3">
    <source>
        <dbReference type="ARBA" id="ARBA00005848"/>
    </source>
</evidence>
<evidence type="ECO:0000256" key="1">
    <source>
        <dbReference type="ARBA" id="ARBA00004241"/>
    </source>
</evidence>
<comment type="similarity">
    <text evidence="3">Belongs to the autotransporter-2 (AT-2) (TC 1.B.40) family.</text>
</comment>
<dbReference type="GO" id="GO:0009986">
    <property type="term" value="C:cell surface"/>
    <property type="evidence" value="ECO:0007669"/>
    <property type="project" value="UniProtKB-SubCell"/>
</dbReference>
<dbReference type="Gene3D" id="3.30.1300.30">
    <property type="entry name" value="GSPII I/J protein-like"/>
    <property type="match status" value="1"/>
</dbReference>
<dbReference type="SUPFAM" id="SSF101999">
    <property type="entry name" value="Trimeric adhesin"/>
    <property type="match status" value="1"/>
</dbReference>
<keyword evidence="10" id="KW-0998">Cell outer membrane</keyword>
<dbReference type="Pfam" id="PF03895">
    <property type="entry name" value="YadA_anchor"/>
    <property type="match status" value="1"/>
</dbReference>
<evidence type="ECO:0000256" key="2">
    <source>
        <dbReference type="ARBA" id="ARBA00004442"/>
    </source>
</evidence>
<proteinExistence type="inferred from homology"/>
<dbReference type="AlphaFoldDB" id="A0A379AP53"/>
<gene>
    <name evidence="14" type="primary">hsf2_1</name>
    <name evidence="14" type="ORF">NCTC11297_00099</name>
</gene>
<dbReference type="InterPro" id="IPR045584">
    <property type="entry name" value="Pilin-like"/>
</dbReference>
<sequence>MFQEIPFSKERAGEIWKNEHKNHRTFLYHRISSSRKNVVADRCVRLKDISTTTKRRMGFSPLKGNPVIKEGDKFYTTTTDADGNTVKTEVQPKDIQAGLKDPAGKGGNVTLNNVASNLAPTTNGDKANNVEPTKSQTAPTADEITAKGNNSASVNDVLNAGWNLQGNGKAKDFVRAYDTVNFIDGNGTTAKVESDGATSTVTFDVKQTTLTTDANTGKVTAGNTKDSFATAKTVADAINNAGNQAKNNLKDVIGGETKIVDGKVVANNIGGTGENTIDEAIQKVNQIAAAAANTTVTAGGNIVVEKTGNAETGFDYKVSTVDDLKVNSLTAGNTKVDNNGVTFENSNVALNDKGLSNGGNVISDVKTGFDGKSIDTVKNDPNAAERNNAANIGDLLDVAKNVTNNFNQTIGEDFVNQDGSLNDAGKDALKTYDTAGQTVTKNENVISAIKNMNENGIKYFHTNDGQVASGTAETKDSSAAGKYSTAVGYNSKVGKDAENSVAIGANNEVNTANTYALGSNIKQTVANSVFLGNKAASAGVNTGNVSYQGRNNANVAGVDNVVGVVSVGNENETRQIQNVAAGVISATSTDAVNGSQLYDTHKNINRLENAVTNMGNELGNRINHVDRKLRAGVAGAVATAGLPQAYIPGKSMVAVAGGTYRGENAIAVGASRISDNGKVILKLTGSSNSRGDLSGSVGVGYQW</sequence>
<dbReference type="Proteomes" id="UP000255098">
    <property type="component" value="Unassembled WGS sequence"/>
</dbReference>
<reference evidence="14 15" key="1">
    <citation type="submission" date="2018-06" db="EMBL/GenBank/DDBJ databases">
        <authorList>
            <consortium name="Pathogen Informatics"/>
            <person name="Doyle S."/>
        </authorList>
    </citation>
    <scope>NUCLEOTIDE SEQUENCE [LARGE SCALE GENOMIC DNA]</scope>
    <source>
        <strain evidence="15">NCTC 11297</strain>
    </source>
</reference>
<evidence type="ECO:0000256" key="10">
    <source>
        <dbReference type="ARBA" id="ARBA00023237"/>
    </source>
</evidence>
<keyword evidence="8" id="KW-0653">Protein transport</keyword>
<keyword evidence="7" id="KW-0732">Signal</keyword>
<dbReference type="EMBL" id="UGSP01000001">
    <property type="protein sequence ID" value="SUB23111.1"/>
    <property type="molecule type" value="Genomic_DNA"/>
</dbReference>
<dbReference type="InterPro" id="IPR008635">
    <property type="entry name" value="Coiled_stalk_dom"/>
</dbReference>
<dbReference type="Gene3D" id="3.90.1780.10">
    <property type="entry name" value="Trimeric adhesin"/>
    <property type="match status" value="1"/>
</dbReference>
<dbReference type="Pfam" id="PF05662">
    <property type="entry name" value="YadA_stalk"/>
    <property type="match status" value="1"/>
</dbReference>
<evidence type="ECO:0000256" key="9">
    <source>
        <dbReference type="ARBA" id="ARBA00023136"/>
    </source>
</evidence>
<evidence type="ECO:0000256" key="7">
    <source>
        <dbReference type="ARBA" id="ARBA00022729"/>
    </source>
</evidence>
<dbReference type="Gene3D" id="1.20.5.170">
    <property type="match status" value="1"/>
</dbReference>
<dbReference type="InterPro" id="IPR037174">
    <property type="entry name" value="Trimeric_adhesin"/>
</dbReference>
<accession>A0A379AP53</accession>
<evidence type="ECO:0000256" key="5">
    <source>
        <dbReference type="ARBA" id="ARBA00022452"/>
    </source>
</evidence>
<feature type="domain" description="Trimeric autotransporter adhesin YadA-like stalk" evidence="13">
    <location>
        <begin position="575"/>
        <end position="613"/>
    </location>
</feature>
<feature type="region of interest" description="Disordered" evidence="11">
    <location>
        <begin position="119"/>
        <end position="138"/>
    </location>
</feature>
<keyword evidence="15" id="KW-1185">Reference proteome</keyword>
<dbReference type="Gene3D" id="2.150.10.10">
    <property type="entry name" value="Serralysin-like metalloprotease, C-terminal"/>
    <property type="match status" value="1"/>
</dbReference>
<name>A0A379AP53_AVIAV</name>
<evidence type="ECO:0000256" key="8">
    <source>
        <dbReference type="ARBA" id="ARBA00022927"/>
    </source>
</evidence>
<evidence type="ECO:0000256" key="6">
    <source>
        <dbReference type="ARBA" id="ARBA00022692"/>
    </source>
</evidence>
<dbReference type="GO" id="GO:0009279">
    <property type="term" value="C:cell outer membrane"/>
    <property type="evidence" value="ECO:0007669"/>
    <property type="project" value="UniProtKB-SubCell"/>
</dbReference>
<keyword evidence="4" id="KW-0813">Transport</keyword>
<keyword evidence="5" id="KW-1134">Transmembrane beta strand</keyword>
<evidence type="ECO:0000313" key="15">
    <source>
        <dbReference type="Proteomes" id="UP000255098"/>
    </source>
</evidence>
<dbReference type="InterPro" id="IPR005594">
    <property type="entry name" value="YadA_C"/>
</dbReference>
<evidence type="ECO:0000256" key="11">
    <source>
        <dbReference type="SAM" id="MobiDB-lite"/>
    </source>
</evidence>
<keyword evidence="9" id="KW-0472">Membrane</keyword>
<dbReference type="SUPFAM" id="SSF54523">
    <property type="entry name" value="Pili subunits"/>
    <property type="match status" value="1"/>
</dbReference>
<evidence type="ECO:0000259" key="12">
    <source>
        <dbReference type="Pfam" id="PF03895"/>
    </source>
</evidence>